<feature type="domain" description="Endonuclease/exonuclease/phosphatase" evidence="1">
    <location>
        <begin position="103"/>
        <end position="211"/>
    </location>
</feature>
<keyword evidence="2" id="KW-0548">Nucleotidyltransferase</keyword>
<dbReference type="InterPro" id="IPR036691">
    <property type="entry name" value="Endo/exonu/phosph_ase_sf"/>
</dbReference>
<dbReference type="InterPro" id="IPR005135">
    <property type="entry name" value="Endo/exonuclease/phosphatase"/>
</dbReference>
<organism evidence="2 3">
    <name type="scientific">Aphis craccivora</name>
    <name type="common">Cowpea aphid</name>
    <dbReference type="NCBI Taxonomy" id="307492"/>
    <lineage>
        <taxon>Eukaryota</taxon>
        <taxon>Metazoa</taxon>
        <taxon>Ecdysozoa</taxon>
        <taxon>Arthropoda</taxon>
        <taxon>Hexapoda</taxon>
        <taxon>Insecta</taxon>
        <taxon>Pterygota</taxon>
        <taxon>Neoptera</taxon>
        <taxon>Paraneoptera</taxon>
        <taxon>Hemiptera</taxon>
        <taxon>Sternorrhyncha</taxon>
        <taxon>Aphidomorpha</taxon>
        <taxon>Aphidoidea</taxon>
        <taxon>Aphididae</taxon>
        <taxon>Aphidini</taxon>
        <taxon>Aphis</taxon>
        <taxon>Aphis</taxon>
    </lineage>
</organism>
<dbReference type="EMBL" id="VUJU01006375">
    <property type="protein sequence ID" value="KAF0748693.1"/>
    <property type="molecule type" value="Genomic_DNA"/>
</dbReference>
<dbReference type="Proteomes" id="UP000478052">
    <property type="component" value="Unassembled WGS sequence"/>
</dbReference>
<reference evidence="2 3" key="1">
    <citation type="submission" date="2019-08" db="EMBL/GenBank/DDBJ databases">
        <title>Whole genome of Aphis craccivora.</title>
        <authorList>
            <person name="Voronova N.V."/>
            <person name="Shulinski R.S."/>
            <person name="Bandarenka Y.V."/>
            <person name="Zhorov D.G."/>
            <person name="Warner D."/>
        </authorList>
    </citation>
    <scope>NUCLEOTIDE SEQUENCE [LARGE SCALE GENOMIC DNA]</scope>
    <source>
        <strain evidence="2">180601</strain>
        <tissue evidence="2">Whole Body</tissue>
    </source>
</reference>
<accession>A0A6G0Y414</accession>
<dbReference type="OrthoDB" id="6776929at2759"/>
<dbReference type="AlphaFoldDB" id="A0A6G0Y414"/>
<dbReference type="Pfam" id="PF14529">
    <property type="entry name" value="Exo_endo_phos_2"/>
    <property type="match status" value="1"/>
</dbReference>
<dbReference type="SUPFAM" id="SSF56219">
    <property type="entry name" value="DNase I-like"/>
    <property type="match status" value="1"/>
</dbReference>
<keyword evidence="2" id="KW-0808">Transferase</keyword>
<comment type="caution">
    <text evidence="2">The sequence shown here is derived from an EMBL/GenBank/DDBJ whole genome shotgun (WGS) entry which is preliminary data.</text>
</comment>
<keyword evidence="2" id="KW-0695">RNA-directed DNA polymerase</keyword>
<gene>
    <name evidence="2" type="ORF">FWK35_00016934</name>
</gene>
<evidence type="ECO:0000313" key="2">
    <source>
        <dbReference type="EMBL" id="KAF0748693.1"/>
    </source>
</evidence>
<dbReference type="PANTHER" id="PTHR33273">
    <property type="entry name" value="DOMAIN-CONTAINING PROTEIN, PUTATIVE-RELATED"/>
    <property type="match status" value="1"/>
</dbReference>
<protein>
    <submittedName>
        <fullName evidence="2">Putative RNA-directed DNA polymerase from transposon BS</fullName>
    </submittedName>
</protein>
<dbReference type="Gene3D" id="3.60.10.10">
    <property type="entry name" value="Endonuclease/exonuclease/phosphatase"/>
    <property type="match status" value="1"/>
</dbReference>
<dbReference type="GO" id="GO:0003964">
    <property type="term" value="F:RNA-directed DNA polymerase activity"/>
    <property type="evidence" value="ECO:0007669"/>
    <property type="project" value="UniProtKB-KW"/>
</dbReference>
<dbReference type="PANTHER" id="PTHR33273:SF4">
    <property type="entry name" value="ENDONUCLEASE_EXONUCLEASE_PHOSPHATASE DOMAIN-CONTAINING PROTEIN"/>
    <property type="match status" value="1"/>
</dbReference>
<proteinExistence type="predicted"/>
<sequence>MTLFIQWNINGFYKRSVGNNRIIYDIQPSILCLQETNLKNNHSASIKNYTGYFKNRTDALRASGGVATFIKDTIDSENIPIISDLEAIATLVKFNKPLCKCNEYISDSKILTKQHLKNIIKQLPKPFVLLGDFNSRNTSWGCNYTDHKGHMVEEFLEEETLILLNNNEPTRHNVSNGNFSAIDLTITSINSTTLFDWQVLPAYSDSDHWPIGIRYQSHPEGKKCSTKWNLKNPNWELFSEKIEFELN</sequence>
<evidence type="ECO:0000259" key="1">
    <source>
        <dbReference type="Pfam" id="PF14529"/>
    </source>
</evidence>
<name>A0A6G0Y414_APHCR</name>
<keyword evidence="3" id="KW-1185">Reference proteome</keyword>
<evidence type="ECO:0000313" key="3">
    <source>
        <dbReference type="Proteomes" id="UP000478052"/>
    </source>
</evidence>